<dbReference type="InterPro" id="IPR024862">
    <property type="entry name" value="TRPV"/>
</dbReference>
<dbReference type="EMBL" id="CAIIXF020000002">
    <property type="protein sequence ID" value="CAH1776912.1"/>
    <property type="molecule type" value="Genomic_DNA"/>
</dbReference>
<evidence type="ECO:0000256" key="4">
    <source>
        <dbReference type="ARBA" id="ARBA00022568"/>
    </source>
</evidence>
<dbReference type="InterPro" id="IPR002110">
    <property type="entry name" value="Ankyrin_rpt"/>
</dbReference>
<evidence type="ECO:0000256" key="2">
    <source>
        <dbReference type="ARBA" id="ARBA00022448"/>
    </source>
</evidence>
<keyword evidence="11" id="KW-1185">Reference proteome</keyword>
<evidence type="ECO:0000256" key="9">
    <source>
        <dbReference type="ARBA" id="ARBA00023303"/>
    </source>
</evidence>
<evidence type="ECO:0000313" key="10">
    <source>
        <dbReference type="EMBL" id="CAH1776912.1"/>
    </source>
</evidence>
<comment type="caution">
    <text evidence="10">The sequence shown here is derived from an EMBL/GenBank/DDBJ whole genome shotgun (WGS) entry which is preliminary data.</text>
</comment>
<dbReference type="GO" id="GO:0005886">
    <property type="term" value="C:plasma membrane"/>
    <property type="evidence" value="ECO:0007669"/>
    <property type="project" value="UniProtKB-SubCell"/>
</dbReference>
<keyword evidence="3" id="KW-0472">Membrane</keyword>
<evidence type="ECO:0000256" key="7">
    <source>
        <dbReference type="ARBA" id="ARBA00022837"/>
    </source>
</evidence>
<keyword evidence="2" id="KW-0813">Transport</keyword>
<dbReference type="AlphaFoldDB" id="A0A8J1TGA6"/>
<keyword evidence="8" id="KW-0406">Ion transport</keyword>
<dbReference type="PANTHER" id="PTHR10582">
    <property type="entry name" value="TRANSIENT RECEPTOR POTENTIAL ION CHANNEL PROTEIN"/>
    <property type="match status" value="1"/>
</dbReference>
<keyword evidence="6" id="KW-0677">Repeat</keyword>
<comment type="subcellular location">
    <subcellularLocation>
        <location evidence="1">Cell membrane</location>
        <topology evidence="1">Multi-pass membrane protein</topology>
    </subcellularLocation>
</comment>
<evidence type="ECO:0000256" key="8">
    <source>
        <dbReference type="ARBA" id="ARBA00023065"/>
    </source>
</evidence>
<keyword evidence="7" id="KW-0106">Calcium</keyword>
<reference evidence="10" key="1">
    <citation type="submission" date="2022-03" db="EMBL/GenBank/DDBJ databases">
        <authorList>
            <person name="Martin C."/>
        </authorList>
    </citation>
    <scope>NUCLEOTIDE SEQUENCE</scope>
</reference>
<accession>A0A8J1TGA6</accession>
<dbReference type="SUPFAM" id="SSF48403">
    <property type="entry name" value="Ankyrin repeat"/>
    <property type="match status" value="1"/>
</dbReference>
<dbReference type="Gene3D" id="1.25.40.20">
    <property type="entry name" value="Ankyrin repeat-containing domain"/>
    <property type="match status" value="1"/>
</dbReference>
<keyword evidence="3" id="KW-1003">Cell membrane</keyword>
<proteinExistence type="predicted"/>
<dbReference type="GO" id="GO:0098703">
    <property type="term" value="P:calcium ion import across plasma membrane"/>
    <property type="evidence" value="ECO:0007669"/>
    <property type="project" value="TreeGrafter"/>
</dbReference>
<evidence type="ECO:0000256" key="6">
    <source>
        <dbReference type="ARBA" id="ARBA00022737"/>
    </source>
</evidence>
<evidence type="ECO:0000256" key="5">
    <source>
        <dbReference type="ARBA" id="ARBA00022673"/>
    </source>
</evidence>
<dbReference type="PANTHER" id="PTHR10582:SF2">
    <property type="entry name" value="INACTIVE"/>
    <property type="match status" value="1"/>
</dbReference>
<evidence type="ECO:0000256" key="3">
    <source>
        <dbReference type="ARBA" id="ARBA00022475"/>
    </source>
</evidence>
<sequence length="739" mass="83764">MTAGEKTTKGDCSLATGPNNEVTTSIRIIKVETLNMNDQELGFDVECGKQNNVMNLRDKLVNAIEDSHAELLQRSIEEFELMVKEGKLVDLQDQRLMHSNGMSLLQYAIFKGNKSLALKLLELGGRNFGPLETKTFKGGSSLHHALVHDMPDMVKIIAGNPDEFNMLSASKATGIFFKGTFDGFELPLFLACWSRNIDMVRLLFEINPRVLYHTDSKRQNMLHCLVNLSDDATEEVNDFVHGVIKMILSADGGREALECLLEMRDGREETPMAMAFRKTEYHFIHVILNQVLKRETFRYGSSTSFVEYDISCIESIKAVDGNISSGAPGMYYIGTSSGTLRFPNIFSQHPFRKLLSLRNSANMKPFIVSMVWHMFLMIWLNANSVQRVIIRGERNNGTMIYNGTASVIAGSSLSENAARNFIFVNDCFFLAYGIVSFLKEIIHLLYQIIKARRLHLSWREILERQFNIVTGTGSFALIYIIFSVALFYTSFQYLAGLGNSHMTGSIAIQTCCLYFTIYLRNFEYTSFYILTVMKMLFGDVVRFLLTVVGMFFGFTGAFYLLYDDAYRMSDVATYGDTVLTTYKVMVGMADFNSLIASGTNALSNLYLIMSYIAFTIIVTILMFNMLIGIMANTINEVAEQKDALFELQKLACSMNVERQMFWTKGFVRNAVDKGHLNIKKVLYAGEERKRLFIECLEVNHGNSQTVKRSRNNERRNSNNKTYMGNYNIHAVSYGDTGDR</sequence>
<dbReference type="InterPro" id="IPR036770">
    <property type="entry name" value="Ankyrin_rpt-contain_sf"/>
</dbReference>
<protein>
    <submittedName>
        <fullName evidence="10">Uncharacterized protein</fullName>
    </submittedName>
</protein>
<dbReference type="Proteomes" id="UP000749559">
    <property type="component" value="Unassembled WGS sequence"/>
</dbReference>
<dbReference type="GO" id="GO:0005262">
    <property type="term" value="F:calcium channel activity"/>
    <property type="evidence" value="ECO:0007669"/>
    <property type="project" value="UniProtKB-KW"/>
</dbReference>
<evidence type="ECO:0000313" key="11">
    <source>
        <dbReference type="Proteomes" id="UP000749559"/>
    </source>
</evidence>
<gene>
    <name evidence="10" type="ORF">OFUS_LOCUS4042</name>
</gene>
<keyword evidence="4" id="KW-0109">Calcium transport</keyword>
<keyword evidence="9" id="KW-0407">Ion channel</keyword>
<dbReference type="OrthoDB" id="6281279at2759"/>
<evidence type="ECO:0000256" key="1">
    <source>
        <dbReference type="ARBA" id="ARBA00004651"/>
    </source>
</evidence>
<organism evidence="10 11">
    <name type="scientific">Owenia fusiformis</name>
    <name type="common">Polychaete worm</name>
    <dbReference type="NCBI Taxonomy" id="6347"/>
    <lineage>
        <taxon>Eukaryota</taxon>
        <taxon>Metazoa</taxon>
        <taxon>Spiralia</taxon>
        <taxon>Lophotrochozoa</taxon>
        <taxon>Annelida</taxon>
        <taxon>Polychaeta</taxon>
        <taxon>Sedentaria</taxon>
        <taxon>Canalipalpata</taxon>
        <taxon>Sabellida</taxon>
        <taxon>Oweniida</taxon>
        <taxon>Oweniidae</taxon>
        <taxon>Owenia</taxon>
    </lineage>
</organism>
<dbReference type="SMART" id="SM00248">
    <property type="entry name" value="ANK"/>
    <property type="match status" value="3"/>
</dbReference>
<keyword evidence="5" id="KW-0107">Calcium channel</keyword>
<name>A0A8J1TGA6_OWEFU</name>